<reference evidence="1" key="1">
    <citation type="journal article" date="2014" name="Int. J. Syst. Evol. Microbiol.">
        <title>Complete genome sequence of Corynebacterium casei LMG S-19264T (=DSM 44701T), isolated from a smear-ripened cheese.</title>
        <authorList>
            <consortium name="US DOE Joint Genome Institute (JGI-PGF)"/>
            <person name="Walter F."/>
            <person name="Albersmeier A."/>
            <person name="Kalinowski J."/>
            <person name="Ruckert C."/>
        </authorList>
    </citation>
    <scope>NUCLEOTIDE SEQUENCE</scope>
    <source>
        <strain evidence="1">CGMCC 1.15880</strain>
    </source>
</reference>
<accession>A0A916R2Y7</accession>
<reference evidence="1" key="2">
    <citation type="submission" date="2020-09" db="EMBL/GenBank/DDBJ databases">
        <authorList>
            <person name="Sun Q."/>
            <person name="Zhou Y."/>
        </authorList>
    </citation>
    <scope>NUCLEOTIDE SEQUENCE</scope>
    <source>
        <strain evidence="1">CGMCC 1.15880</strain>
    </source>
</reference>
<evidence type="ECO:0008006" key="3">
    <source>
        <dbReference type="Google" id="ProtNLM"/>
    </source>
</evidence>
<comment type="caution">
    <text evidence="1">The sequence shown here is derived from an EMBL/GenBank/DDBJ whole genome shotgun (WGS) entry which is preliminary data.</text>
</comment>
<dbReference type="RefSeq" id="WP_188678116.1">
    <property type="nucleotide sequence ID" value="NZ_BMKA01000006.1"/>
</dbReference>
<protein>
    <recommendedName>
        <fullName evidence="3">Sulfotransferase</fullName>
    </recommendedName>
</protein>
<organism evidence="1 2">
    <name type="scientific">Neptunicoccus cionae</name>
    <dbReference type="NCBI Taxonomy" id="2035344"/>
    <lineage>
        <taxon>Bacteria</taxon>
        <taxon>Pseudomonadati</taxon>
        <taxon>Pseudomonadota</taxon>
        <taxon>Alphaproteobacteria</taxon>
        <taxon>Rhodobacterales</taxon>
        <taxon>Paracoccaceae</taxon>
        <taxon>Neptunicoccus</taxon>
    </lineage>
</organism>
<name>A0A916R2Y7_9RHOB</name>
<proteinExistence type="predicted"/>
<dbReference type="AlphaFoldDB" id="A0A916R2Y7"/>
<sequence length="343" mass="39248">MADDTGLSAAQIDTCDPLFAPIRLPVEICTRDPLIVVGMPRSGSSFLSHILSQIPDWYVFDDLYTQRKAQEIGVDTPMNARDVKKLTYYLGWQIRARLRFGLYAVPNVTEEEVAALDGALAQAFTDRSGSWAEMQEEFMRRLAKRAGCTRWGYKMPGAFRRIPELRQHYPQARFMFILRNPYKVLASYKHMPMSSQDGDPRRYHPIAYAIYWRMAVRSYQRHCKTLGDGLTLVQFEDLVGQPQQTANRIAYFLGATPPKDVHVPEKPNTSHATGTRKPDELTGLEHWILNKIAHREMAALKYDLQQTRVRPADFSDLIRTTLRFSGFHLGRLLGRIKARIGSS</sequence>
<dbReference type="EMBL" id="BMKA01000006">
    <property type="protein sequence ID" value="GGA29784.1"/>
    <property type="molecule type" value="Genomic_DNA"/>
</dbReference>
<gene>
    <name evidence="1" type="ORF">GCM10011498_33740</name>
</gene>
<dbReference type="Gene3D" id="3.40.50.300">
    <property type="entry name" value="P-loop containing nucleotide triphosphate hydrolases"/>
    <property type="match status" value="1"/>
</dbReference>
<dbReference type="Proteomes" id="UP000628017">
    <property type="component" value="Unassembled WGS sequence"/>
</dbReference>
<evidence type="ECO:0000313" key="2">
    <source>
        <dbReference type="Proteomes" id="UP000628017"/>
    </source>
</evidence>
<evidence type="ECO:0000313" key="1">
    <source>
        <dbReference type="EMBL" id="GGA29784.1"/>
    </source>
</evidence>
<dbReference type="Pfam" id="PF13469">
    <property type="entry name" value="Sulfotransfer_3"/>
    <property type="match status" value="1"/>
</dbReference>
<keyword evidence="2" id="KW-1185">Reference proteome</keyword>
<dbReference type="SUPFAM" id="SSF52540">
    <property type="entry name" value="P-loop containing nucleoside triphosphate hydrolases"/>
    <property type="match status" value="1"/>
</dbReference>
<dbReference type="InterPro" id="IPR027417">
    <property type="entry name" value="P-loop_NTPase"/>
</dbReference>